<evidence type="ECO:0000256" key="3">
    <source>
        <dbReference type="ARBA" id="ARBA00022490"/>
    </source>
</evidence>
<evidence type="ECO:0000256" key="10">
    <source>
        <dbReference type="ARBA" id="ARBA00038367"/>
    </source>
</evidence>
<keyword evidence="3" id="KW-0963">Cytoplasm</keyword>
<evidence type="ECO:0000313" key="17">
    <source>
        <dbReference type="EMBL" id="OGF15171.1"/>
    </source>
</evidence>
<keyword evidence="9" id="KW-0961">Cell wall biogenesis/degradation</keyword>
<comment type="subcellular location">
    <subcellularLocation>
        <location evidence="1">Cytoplasm</location>
    </subcellularLocation>
</comment>
<feature type="domain" description="Enolpyruvate transferase" evidence="16">
    <location>
        <begin position="7"/>
        <end position="421"/>
    </location>
</feature>
<evidence type="ECO:0000259" key="16">
    <source>
        <dbReference type="Pfam" id="PF00275"/>
    </source>
</evidence>
<comment type="pathway">
    <text evidence="2">Cell wall biogenesis; peptidoglycan biosynthesis.</text>
</comment>
<dbReference type="InterPro" id="IPR001986">
    <property type="entry name" value="Enolpyruvate_Tfrase_dom"/>
</dbReference>
<evidence type="ECO:0000313" key="18">
    <source>
        <dbReference type="Proteomes" id="UP000177691"/>
    </source>
</evidence>
<dbReference type="GO" id="GO:0005737">
    <property type="term" value="C:cytoplasm"/>
    <property type="evidence" value="ECO:0007669"/>
    <property type="project" value="UniProtKB-SubCell"/>
</dbReference>
<comment type="caution">
    <text evidence="17">The sequence shown here is derived from an EMBL/GenBank/DDBJ whole genome shotgun (WGS) entry which is preliminary data.</text>
</comment>
<keyword evidence="6" id="KW-0133">Cell shape</keyword>
<keyword evidence="7" id="KW-0573">Peptidoglycan synthesis</keyword>
<evidence type="ECO:0000256" key="12">
    <source>
        <dbReference type="ARBA" id="ARBA00039754"/>
    </source>
</evidence>
<protein>
    <recommendedName>
        <fullName evidence="12">UDP-N-acetylglucosamine 1-carboxyvinyltransferase</fullName>
        <ecNumber evidence="11">2.5.1.7</ecNumber>
    </recommendedName>
    <alternativeName>
        <fullName evidence="13">Enoylpyruvate transferase</fullName>
    </alternativeName>
    <alternativeName>
        <fullName evidence="14">UDP-N-acetylglucosamine enolpyruvyl transferase</fullName>
    </alternativeName>
</protein>
<comment type="catalytic activity">
    <reaction evidence="15">
        <text>phosphoenolpyruvate + UDP-N-acetyl-alpha-D-glucosamine = UDP-N-acetyl-3-O-(1-carboxyvinyl)-alpha-D-glucosamine + phosphate</text>
        <dbReference type="Rhea" id="RHEA:18681"/>
        <dbReference type="ChEBI" id="CHEBI:43474"/>
        <dbReference type="ChEBI" id="CHEBI:57705"/>
        <dbReference type="ChEBI" id="CHEBI:58702"/>
        <dbReference type="ChEBI" id="CHEBI:68483"/>
        <dbReference type="EC" id="2.5.1.7"/>
    </reaction>
</comment>
<dbReference type="GO" id="GO:0071555">
    <property type="term" value="P:cell wall organization"/>
    <property type="evidence" value="ECO:0007669"/>
    <property type="project" value="UniProtKB-KW"/>
</dbReference>
<dbReference type="Pfam" id="PF00275">
    <property type="entry name" value="EPSP_synthase"/>
    <property type="match status" value="1"/>
</dbReference>
<evidence type="ECO:0000256" key="13">
    <source>
        <dbReference type="ARBA" id="ARBA00042443"/>
    </source>
</evidence>
<dbReference type="EMBL" id="MFFU01000057">
    <property type="protein sequence ID" value="OGF15171.1"/>
    <property type="molecule type" value="Genomic_DNA"/>
</dbReference>
<evidence type="ECO:0000256" key="7">
    <source>
        <dbReference type="ARBA" id="ARBA00022984"/>
    </source>
</evidence>
<evidence type="ECO:0000256" key="9">
    <source>
        <dbReference type="ARBA" id="ARBA00023316"/>
    </source>
</evidence>
<dbReference type="Gene3D" id="3.65.10.10">
    <property type="entry name" value="Enolpyruvate transferase domain"/>
    <property type="match status" value="2"/>
</dbReference>
<reference evidence="17 18" key="1">
    <citation type="journal article" date="2016" name="Nat. Commun.">
        <title>Thousands of microbial genomes shed light on interconnected biogeochemical processes in an aquifer system.</title>
        <authorList>
            <person name="Anantharaman K."/>
            <person name="Brown C.T."/>
            <person name="Hug L.A."/>
            <person name="Sharon I."/>
            <person name="Castelle C.J."/>
            <person name="Probst A.J."/>
            <person name="Thomas B.C."/>
            <person name="Singh A."/>
            <person name="Wilkins M.J."/>
            <person name="Karaoz U."/>
            <person name="Brodie E.L."/>
            <person name="Williams K.H."/>
            <person name="Hubbard S.S."/>
            <person name="Banfield J.F."/>
        </authorList>
    </citation>
    <scope>NUCLEOTIDE SEQUENCE [LARGE SCALE GENOMIC DNA]</scope>
</reference>
<proteinExistence type="inferred from homology"/>
<sequence>MSNFIINGGKKLHGSIKTNSAKNSAVAILCATAMIKGTTTLVDVPAIEEVKRIMEILNGVNIKVNWSGKNKLTVENSGKINLTNLNKKACENTRSSFMLVGALARQFNKFNFYKPGGCKIGARTVQPHILGFQHLGVNVKERPSYFTIFSSRAHAASFTMYEMSDMGTENLILAACLLPGKTTIKFAASNYMVQDLCYFLNRAGADIKGIGTNTLQIQGVKQLKPVKNYSLMPDPVESMAFIALAITAKSKLTVTHCPIDFLSIELERLRVMGQKFKISRPRKSANGRFSLVDVTVMPSPLFAPADKIHPLPYPGLNIDNLPLFIPILTQTKGTTLVHDWVYENRAIYYTELNKLGAKITLLDPHRVTVQGPTKLKAAEIICPPALRPAINILICMLATRGRSILRNSYSIDRGYENICSRLQAIGADIKPLTE</sequence>
<dbReference type="SUPFAM" id="SSF55205">
    <property type="entry name" value="EPT/RTPC-like"/>
    <property type="match status" value="1"/>
</dbReference>
<evidence type="ECO:0000256" key="4">
    <source>
        <dbReference type="ARBA" id="ARBA00022618"/>
    </source>
</evidence>
<dbReference type="GO" id="GO:0008760">
    <property type="term" value="F:UDP-N-acetylglucosamine 1-carboxyvinyltransferase activity"/>
    <property type="evidence" value="ECO:0007669"/>
    <property type="project" value="UniProtKB-EC"/>
</dbReference>
<dbReference type="EC" id="2.5.1.7" evidence="11"/>
<organism evidence="17 18">
    <name type="scientific">Candidatus Falkowbacteria bacterium RIFCSPHIGHO2_02_FULL_45_15</name>
    <dbReference type="NCBI Taxonomy" id="1797987"/>
    <lineage>
        <taxon>Bacteria</taxon>
        <taxon>Candidatus Falkowiibacteriota</taxon>
    </lineage>
</organism>
<accession>A0A1F5RMA4</accession>
<dbReference type="AlphaFoldDB" id="A0A1F5RMA4"/>
<keyword evidence="4" id="KW-0132">Cell division</keyword>
<dbReference type="GO" id="GO:0009252">
    <property type="term" value="P:peptidoglycan biosynthetic process"/>
    <property type="evidence" value="ECO:0007669"/>
    <property type="project" value="UniProtKB-KW"/>
</dbReference>
<dbReference type="InterPro" id="IPR036968">
    <property type="entry name" value="Enolpyruvate_Tfrase_sf"/>
</dbReference>
<keyword evidence="5" id="KW-0808">Transferase</keyword>
<dbReference type="Proteomes" id="UP000177691">
    <property type="component" value="Unassembled WGS sequence"/>
</dbReference>
<comment type="similarity">
    <text evidence="10">Belongs to the EPSP synthase family. MurA subfamily.</text>
</comment>
<dbReference type="NCBIfam" id="NF006873">
    <property type="entry name" value="PRK09369.1"/>
    <property type="match status" value="1"/>
</dbReference>
<dbReference type="PANTHER" id="PTHR43783">
    <property type="entry name" value="UDP-N-ACETYLGLUCOSAMINE 1-CARBOXYVINYLTRANSFERASE"/>
    <property type="match status" value="1"/>
</dbReference>
<dbReference type="InterPro" id="IPR050068">
    <property type="entry name" value="MurA_subfamily"/>
</dbReference>
<dbReference type="GO" id="GO:0051301">
    <property type="term" value="P:cell division"/>
    <property type="evidence" value="ECO:0007669"/>
    <property type="project" value="UniProtKB-KW"/>
</dbReference>
<evidence type="ECO:0000256" key="1">
    <source>
        <dbReference type="ARBA" id="ARBA00004496"/>
    </source>
</evidence>
<gene>
    <name evidence="17" type="ORF">A3D54_01305</name>
</gene>
<evidence type="ECO:0000256" key="6">
    <source>
        <dbReference type="ARBA" id="ARBA00022960"/>
    </source>
</evidence>
<name>A0A1F5RMA4_9BACT</name>
<keyword evidence="8" id="KW-0131">Cell cycle</keyword>
<evidence type="ECO:0000256" key="5">
    <source>
        <dbReference type="ARBA" id="ARBA00022679"/>
    </source>
</evidence>
<evidence type="ECO:0000256" key="2">
    <source>
        <dbReference type="ARBA" id="ARBA00004752"/>
    </source>
</evidence>
<evidence type="ECO:0000256" key="11">
    <source>
        <dbReference type="ARBA" id="ARBA00039108"/>
    </source>
</evidence>
<evidence type="ECO:0000256" key="8">
    <source>
        <dbReference type="ARBA" id="ARBA00023306"/>
    </source>
</evidence>
<evidence type="ECO:0000256" key="15">
    <source>
        <dbReference type="ARBA" id="ARBA00047527"/>
    </source>
</evidence>
<dbReference type="InterPro" id="IPR013792">
    <property type="entry name" value="RNA3'P_cycl/enolpyr_Trfase_a/b"/>
</dbReference>
<evidence type="ECO:0000256" key="14">
    <source>
        <dbReference type="ARBA" id="ARBA00042842"/>
    </source>
</evidence>
<dbReference type="PANTHER" id="PTHR43783:SF1">
    <property type="entry name" value="UDP-N-ACETYLGLUCOSAMINE 1-CARBOXYVINYLTRANSFERASE"/>
    <property type="match status" value="1"/>
</dbReference>
<dbReference type="GO" id="GO:0008360">
    <property type="term" value="P:regulation of cell shape"/>
    <property type="evidence" value="ECO:0007669"/>
    <property type="project" value="UniProtKB-KW"/>
</dbReference>